<dbReference type="PANTHER" id="PTHR23113">
    <property type="entry name" value="GUANINE NUCLEOTIDE EXCHANGE FACTOR"/>
    <property type="match status" value="1"/>
</dbReference>
<evidence type="ECO:0000259" key="4">
    <source>
        <dbReference type="PROSITE" id="PS50009"/>
    </source>
</evidence>
<evidence type="ECO:0000256" key="1">
    <source>
        <dbReference type="ARBA" id="ARBA00022658"/>
    </source>
</evidence>
<dbReference type="SMART" id="SM00175">
    <property type="entry name" value="RAB"/>
    <property type="match status" value="1"/>
</dbReference>
<dbReference type="InterPro" id="IPR027417">
    <property type="entry name" value="P-loop_NTPase"/>
</dbReference>
<dbReference type="RefSeq" id="XP_013281293.1">
    <property type="nucleotide sequence ID" value="XM_013425839.1"/>
</dbReference>
<sequence length="1000" mass="112108">MDSRSTRYRSLDAKAVEPPLRVRERHNSAPTVDRRKDQHHQRRPSAVVKPSDTSHRSSKPHARVDSLTSPDRGTNTRRSDRHPPSGYSLEAKLPNKASESESTSSINLLVLGSRNSGKTSFIRNAIGKERTRTSIEVRIRDRCYQIQLFELLFEDVDFSSERRIEWPPYINGVPLPEIDGVFCLYDVSDKESVADVPAALTSMTNTGVPCMLVAAKCDVDDDSRQISPRFHETVRRNLAKVAIAEISIRSPENTKQCFLAMIHRVIASPRGKSSLPYELPVLPVHRTVVPPRHLNFNFSFRFPCLFKSSYTSTESSGSQRVVSRDPSPKAARSRSRSNSRLQVSKSKELLLNLSVRQALIESENEYSQSSETEDVAPAGRKAKLKLDTTAVSQSQRRPAEPHTPMSSGDYTGKLTSPLETSTTAVPETPDSYYVKSMLRPESASTIDSRAYQTFLNMDEDSHELSPRTEVEALGSSLGALKVDEGSPNVERGVPFQELVDKLLLLPTNKTDSKFVPSFLCLYRAFATPQMLLTAIIDQFMKVEKSKMVHFTKVAEMLRYLQVLAQWTATYPGDFSPGPARDIATPFVQSIEKSKVFAPAAREISNNLDTIIPDEDLDWAFNDSTSASGKKSGGGSHKAGTSSSSSTLVPSPSTENMAKLGRKGRREEDEKCDNLDGTTLSARGSNVPPMSSSMMRSSNPSSQSYANFLQLENAKLEAERFRPVPRFRLTKFQWHLFMESTLDDLAREITRIDWTVYSAIRPRDFVRHVSISTSQKRKSSSGDNIGAMVKNFNHLALFVSGMILLRDKPKHRARALEKFMALAWKVRQLNNYNSLGAIVAGITGHEIARLGATRDLIPPEVQKQFLRLTILMGISRSHAAYRMAWDNSPGERIPFLPLVRQDLTMAASANQTFIGTNINWKKFEIMGDVIVGIQRSLENPYSFPQRSVRTDEIIKLILETKIVEESEDSADPRSELYDRSVQVEPQANGTDPRKKFDWLRR</sequence>
<dbReference type="GO" id="GO:0003924">
    <property type="term" value="F:GTPase activity"/>
    <property type="evidence" value="ECO:0007669"/>
    <property type="project" value="InterPro"/>
</dbReference>
<evidence type="ECO:0000313" key="6">
    <source>
        <dbReference type="EMBL" id="KIW77485.1"/>
    </source>
</evidence>
<dbReference type="GO" id="GO:0005886">
    <property type="term" value="C:plasma membrane"/>
    <property type="evidence" value="ECO:0007669"/>
    <property type="project" value="TreeGrafter"/>
</dbReference>
<dbReference type="Gene3D" id="3.40.50.300">
    <property type="entry name" value="P-loop containing nucleotide triphosphate hydrolases"/>
    <property type="match status" value="1"/>
</dbReference>
<feature type="domain" description="N-terminal Ras-GEF" evidence="5">
    <location>
        <begin position="486"/>
        <end position="611"/>
    </location>
</feature>
<dbReference type="InterPro" id="IPR008937">
    <property type="entry name" value="Ras-like_GEF"/>
</dbReference>
<feature type="region of interest" description="Disordered" evidence="3">
    <location>
        <begin position="362"/>
        <end position="427"/>
    </location>
</feature>
<dbReference type="Proteomes" id="UP000053029">
    <property type="component" value="Unassembled WGS sequence"/>
</dbReference>
<dbReference type="EMBL" id="KN846974">
    <property type="protein sequence ID" value="KIW77485.1"/>
    <property type="molecule type" value="Genomic_DNA"/>
</dbReference>
<feature type="compositionally biased region" description="Low complexity" evidence="3">
    <location>
        <begin position="637"/>
        <end position="646"/>
    </location>
</feature>
<dbReference type="SUPFAM" id="SSF52540">
    <property type="entry name" value="P-loop containing nucleoside triphosphate hydrolases"/>
    <property type="match status" value="1"/>
</dbReference>
<feature type="compositionally biased region" description="Low complexity" evidence="3">
    <location>
        <begin position="310"/>
        <end position="321"/>
    </location>
</feature>
<dbReference type="InterPro" id="IPR036964">
    <property type="entry name" value="RASGEF_cat_dom_sf"/>
</dbReference>
<dbReference type="AlphaFoldDB" id="A0A0D2GG08"/>
<evidence type="ECO:0008006" key="8">
    <source>
        <dbReference type="Google" id="ProtNLM"/>
    </source>
</evidence>
<accession>A0A0D2GG08</accession>
<feature type="region of interest" description="Disordered" evidence="3">
    <location>
        <begin position="965"/>
        <end position="1000"/>
    </location>
</feature>
<dbReference type="PROSITE" id="PS50009">
    <property type="entry name" value="RASGEF_CAT"/>
    <property type="match status" value="1"/>
</dbReference>
<dbReference type="STRING" id="1442368.A0A0D2GG08"/>
<keyword evidence="7" id="KW-1185">Reference proteome</keyword>
<feature type="domain" description="Ras-GEF" evidence="4">
    <location>
        <begin position="740"/>
        <end position="985"/>
    </location>
</feature>
<dbReference type="SMART" id="SM00147">
    <property type="entry name" value="RasGEF"/>
    <property type="match status" value="1"/>
</dbReference>
<evidence type="ECO:0000259" key="5">
    <source>
        <dbReference type="PROSITE" id="PS50212"/>
    </source>
</evidence>
<dbReference type="InterPro" id="IPR023578">
    <property type="entry name" value="Ras_GEF_dom_sf"/>
</dbReference>
<feature type="region of interest" description="Disordered" evidence="3">
    <location>
        <begin position="1"/>
        <end position="104"/>
    </location>
</feature>
<dbReference type="Gene3D" id="1.20.870.10">
    <property type="entry name" value="Son of sevenless (SoS) protein Chain: S domain 1"/>
    <property type="match status" value="1"/>
</dbReference>
<feature type="region of interest" description="Disordered" evidence="3">
    <location>
        <begin position="622"/>
        <end position="699"/>
    </location>
</feature>
<dbReference type="HOGENOM" id="CLU_005431_1_0_1"/>
<dbReference type="GO" id="GO:0005525">
    <property type="term" value="F:GTP binding"/>
    <property type="evidence" value="ECO:0007669"/>
    <property type="project" value="InterPro"/>
</dbReference>
<proteinExistence type="predicted"/>
<dbReference type="Pfam" id="PF00617">
    <property type="entry name" value="RasGEF"/>
    <property type="match status" value="1"/>
</dbReference>
<dbReference type="Pfam" id="PF00618">
    <property type="entry name" value="RasGEF_N"/>
    <property type="match status" value="1"/>
</dbReference>
<dbReference type="Gene3D" id="1.10.840.10">
    <property type="entry name" value="Ras guanine-nucleotide exchange factors catalytic domain"/>
    <property type="match status" value="1"/>
</dbReference>
<name>A0A0D2GG08_9EURO</name>
<dbReference type="CDD" id="cd00882">
    <property type="entry name" value="Ras_like_GTPase"/>
    <property type="match status" value="1"/>
</dbReference>
<dbReference type="GeneID" id="25309421"/>
<dbReference type="InterPro" id="IPR001806">
    <property type="entry name" value="Small_GTPase"/>
</dbReference>
<dbReference type="Pfam" id="PF00071">
    <property type="entry name" value="Ras"/>
    <property type="match status" value="1"/>
</dbReference>
<feature type="region of interest" description="Disordered" evidence="3">
    <location>
        <begin position="310"/>
        <end position="343"/>
    </location>
</feature>
<feature type="compositionally biased region" description="Low complexity" evidence="3">
    <location>
        <begin position="684"/>
        <end position="699"/>
    </location>
</feature>
<dbReference type="GO" id="GO:0007265">
    <property type="term" value="P:Ras protein signal transduction"/>
    <property type="evidence" value="ECO:0007669"/>
    <property type="project" value="TreeGrafter"/>
</dbReference>
<feature type="compositionally biased region" description="Polar residues" evidence="3">
    <location>
        <begin position="404"/>
        <end position="425"/>
    </location>
</feature>
<reference evidence="6 7" key="1">
    <citation type="submission" date="2015-01" db="EMBL/GenBank/DDBJ databases">
        <title>The Genome Sequence of Fonsecaea pedrosoi CBS 271.37.</title>
        <authorList>
            <consortium name="The Broad Institute Genomics Platform"/>
            <person name="Cuomo C."/>
            <person name="de Hoog S."/>
            <person name="Gorbushina A."/>
            <person name="Stielow B."/>
            <person name="Teixiera M."/>
            <person name="Abouelleil A."/>
            <person name="Chapman S.B."/>
            <person name="Priest M."/>
            <person name="Young S.K."/>
            <person name="Wortman J."/>
            <person name="Nusbaum C."/>
            <person name="Birren B."/>
        </authorList>
    </citation>
    <scope>NUCLEOTIDE SEQUENCE [LARGE SCALE GENOMIC DNA]</scope>
    <source>
        <strain evidence="6 7">CBS 271.37</strain>
    </source>
</reference>
<dbReference type="VEuPathDB" id="FungiDB:Z517_09931"/>
<evidence type="ECO:0000313" key="7">
    <source>
        <dbReference type="Proteomes" id="UP000053029"/>
    </source>
</evidence>
<feature type="compositionally biased region" description="Basic and acidic residues" evidence="3">
    <location>
        <begin position="990"/>
        <end position="1000"/>
    </location>
</feature>
<dbReference type="InterPro" id="IPR000651">
    <property type="entry name" value="Ras-like_Gua-exchang_fac_N"/>
</dbReference>
<dbReference type="PANTHER" id="PTHR23113:SF348">
    <property type="entry name" value="GUANYL-NUCLEOTIDE EXCHANGE FACTOR RASGEF, PUTATIVE (AFU_ORTHOLOGUE AFUA_1G04700)-RELATED"/>
    <property type="match status" value="1"/>
</dbReference>
<evidence type="ECO:0000256" key="3">
    <source>
        <dbReference type="SAM" id="MobiDB-lite"/>
    </source>
</evidence>
<gene>
    <name evidence="6" type="ORF">Z517_09931</name>
</gene>
<organism evidence="6 7">
    <name type="scientific">Fonsecaea pedrosoi CBS 271.37</name>
    <dbReference type="NCBI Taxonomy" id="1442368"/>
    <lineage>
        <taxon>Eukaryota</taxon>
        <taxon>Fungi</taxon>
        <taxon>Dikarya</taxon>
        <taxon>Ascomycota</taxon>
        <taxon>Pezizomycotina</taxon>
        <taxon>Eurotiomycetes</taxon>
        <taxon>Chaetothyriomycetidae</taxon>
        <taxon>Chaetothyriales</taxon>
        <taxon>Herpotrichiellaceae</taxon>
        <taxon>Fonsecaea</taxon>
    </lineage>
</organism>
<dbReference type="InterPro" id="IPR001895">
    <property type="entry name" value="RASGEF_cat_dom"/>
</dbReference>
<evidence type="ECO:0000256" key="2">
    <source>
        <dbReference type="PROSITE-ProRule" id="PRU00168"/>
    </source>
</evidence>
<feature type="compositionally biased region" description="Basic and acidic residues" evidence="3">
    <location>
        <begin position="1"/>
        <end position="36"/>
    </location>
</feature>
<dbReference type="SUPFAM" id="SSF48366">
    <property type="entry name" value="Ras GEF"/>
    <property type="match status" value="1"/>
</dbReference>
<protein>
    <recommendedName>
        <fullName evidence="8">Ras-GEF domain-containing protein</fullName>
    </recommendedName>
</protein>
<dbReference type="PROSITE" id="PS50212">
    <property type="entry name" value="RASGEF_NTER"/>
    <property type="match status" value="1"/>
</dbReference>
<dbReference type="GO" id="GO:0005085">
    <property type="term" value="F:guanyl-nucleotide exchange factor activity"/>
    <property type="evidence" value="ECO:0007669"/>
    <property type="project" value="UniProtKB-KW"/>
</dbReference>
<feature type="compositionally biased region" description="Basic and acidic residues" evidence="3">
    <location>
        <begin position="664"/>
        <end position="673"/>
    </location>
</feature>
<keyword evidence="1 2" id="KW-0344">Guanine-nucleotide releasing factor</keyword>
<dbReference type="OrthoDB" id="28357at2759"/>